<evidence type="ECO:0000256" key="2">
    <source>
        <dbReference type="SAM" id="SignalP"/>
    </source>
</evidence>
<proteinExistence type="predicted"/>
<reference evidence="4" key="1">
    <citation type="journal article" date="2021" name="Elife">
        <title>Highly contiguous assemblies of 101 drosophilid genomes.</title>
        <authorList>
            <person name="Kim B.Y."/>
            <person name="Wang J.R."/>
            <person name="Miller D.E."/>
            <person name="Barmina O."/>
            <person name="Delaney E."/>
            <person name="Thompson A."/>
            <person name="Comeault A.A."/>
            <person name="Peede D."/>
            <person name="D'Agostino E.R."/>
            <person name="Pelaez J."/>
            <person name="Aguilar J.M."/>
            <person name="Haji D."/>
            <person name="Matsunaga T."/>
            <person name="Armstrong E.E."/>
            <person name="Zych M."/>
            <person name="Ogawa Y."/>
            <person name="Stamenkovic-Radak M."/>
            <person name="Jelic M."/>
            <person name="Veselinovic M.S."/>
            <person name="Tanaskovic M."/>
            <person name="Eric P."/>
            <person name="Gao J.J."/>
            <person name="Katoh T.K."/>
            <person name="Toda M.J."/>
            <person name="Watabe H."/>
            <person name="Watada M."/>
            <person name="Davis J.S."/>
            <person name="Moyle L.C."/>
            <person name="Manoli G."/>
            <person name="Bertolini E."/>
            <person name="Kostal V."/>
            <person name="Hawley R.S."/>
            <person name="Takahashi A."/>
            <person name="Jones C.D."/>
            <person name="Price D.K."/>
            <person name="Whiteman N."/>
            <person name="Kopp A."/>
            <person name="Matute D.R."/>
            <person name="Petrov D.A."/>
        </authorList>
    </citation>
    <scope>NUCLEOTIDE SEQUENCE [LARGE SCALE GENOMIC DNA]</scope>
</reference>
<feature type="compositionally biased region" description="Polar residues" evidence="1">
    <location>
        <begin position="243"/>
        <end position="252"/>
    </location>
</feature>
<dbReference type="EnsemblMetazoa" id="XM_017128740.1">
    <property type="protein sequence ID" value="XP_016984229.1"/>
    <property type="gene ID" value="LOC108048222"/>
</dbReference>
<keyword evidence="4" id="KW-1185">Reference proteome</keyword>
<feature type="region of interest" description="Disordered" evidence="1">
    <location>
        <begin position="315"/>
        <end position="337"/>
    </location>
</feature>
<protein>
    <submittedName>
        <fullName evidence="5">Extensin</fullName>
    </submittedName>
</protein>
<reference evidence="3" key="3">
    <citation type="submission" date="2025-05" db="UniProtKB">
        <authorList>
            <consortium name="EnsemblMetazoa"/>
        </authorList>
    </citation>
    <scope>IDENTIFICATION</scope>
</reference>
<feature type="region of interest" description="Disordered" evidence="1">
    <location>
        <begin position="148"/>
        <end position="213"/>
    </location>
</feature>
<dbReference type="OMA" id="PQTNCNG"/>
<feature type="compositionally biased region" description="Low complexity" evidence="1">
    <location>
        <begin position="179"/>
        <end position="194"/>
    </location>
</feature>
<reference evidence="5" key="2">
    <citation type="submission" date="2025-04" db="UniProtKB">
        <authorList>
            <consortium name="RefSeq"/>
        </authorList>
    </citation>
    <scope>IDENTIFICATION</scope>
</reference>
<keyword evidence="2" id="KW-0732">Signal</keyword>
<evidence type="ECO:0000313" key="4">
    <source>
        <dbReference type="Proteomes" id="UP001652680"/>
    </source>
</evidence>
<feature type="chain" id="PRO_5027791476" evidence="2">
    <location>
        <begin position="25"/>
        <end position="374"/>
    </location>
</feature>
<dbReference type="OrthoDB" id="8070235at2759"/>
<dbReference type="Proteomes" id="UP001652680">
    <property type="component" value="Unassembled WGS sequence"/>
</dbReference>
<sequence>MLNSRRGSLPLSLLAMAFALSTSAQKVSVSNRIAAPGEPLYYLMVDGGPLVTPNEPLKRTNRSLLKWWDDLFPSNNNCCNNNLLNPPAPIVPAPAVANNCYGQQLQDLDPFKQMKLFKKLPNLFTTPNPCGQCTGNCGQLPQPQTNYVAPQNIGPGDGDAGYVAPPASSYEAPAPPAPSYQAPAAPAPSYEAPGAPSPSYEPPAPPAPSYETPAAPAPYYDASAAGYNSPAPLAPSYDPPAPSYTQPESTSEVYGKTKEYGQAAQPNYVGLQPAQIVYQPIIYLSTPLASKSSTKVDVDEGYITQTPQPAPVYESLPPSCPQHAPPSAPPTPNYSTPSCQTPIRLSVIDQPYRVAPELFEEYNYRLALASGNVL</sequence>
<organism evidence="5">
    <name type="scientific">Drosophila rhopaloa</name>
    <name type="common">Fruit fly</name>
    <dbReference type="NCBI Taxonomy" id="1041015"/>
    <lineage>
        <taxon>Eukaryota</taxon>
        <taxon>Metazoa</taxon>
        <taxon>Ecdysozoa</taxon>
        <taxon>Arthropoda</taxon>
        <taxon>Hexapoda</taxon>
        <taxon>Insecta</taxon>
        <taxon>Pterygota</taxon>
        <taxon>Neoptera</taxon>
        <taxon>Endopterygota</taxon>
        <taxon>Diptera</taxon>
        <taxon>Brachycera</taxon>
        <taxon>Muscomorpha</taxon>
        <taxon>Ephydroidea</taxon>
        <taxon>Drosophilidae</taxon>
        <taxon>Drosophila</taxon>
        <taxon>Sophophora</taxon>
    </lineage>
</organism>
<evidence type="ECO:0000313" key="5">
    <source>
        <dbReference type="RefSeq" id="XP_016984229.1"/>
    </source>
</evidence>
<evidence type="ECO:0000313" key="3">
    <source>
        <dbReference type="EnsemblMetazoa" id="XP_016984229.1"/>
    </source>
</evidence>
<gene>
    <name evidence="5" type="primary">LOC108048222</name>
    <name evidence="3" type="synonym">108048222</name>
</gene>
<dbReference type="RefSeq" id="XP_016984229.1">
    <property type="nucleotide sequence ID" value="XM_017128740.1"/>
</dbReference>
<feature type="signal peptide" evidence="2">
    <location>
        <begin position="1"/>
        <end position="24"/>
    </location>
</feature>
<dbReference type="AlphaFoldDB" id="A0A6P4F5C2"/>
<evidence type="ECO:0000256" key="1">
    <source>
        <dbReference type="SAM" id="MobiDB-lite"/>
    </source>
</evidence>
<feature type="compositionally biased region" description="Pro residues" evidence="1">
    <location>
        <begin position="195"/>
        <end position="208"/>
    </location>
</feature>
<name>A0A6P4F5C2_DRORH</name>
<feature type="region of interest" description="Disordered" evidence="1">
    <location>
        <begin position="231"/>
        <end position="255"/>
    </location>
</feature>
<accession>A0A6P4F5C2</accession>
<feature type="compositionally biased region" description="Pro residues" evidence="1">
    <location>
        <begin position="318"/>
        <end position="332"/>
    </location>
</feature>
<dbReference type="GeneID" id="108048222"/>